<keyword evidence="1" id="KW-0472">Membrane</keyword>
<dbReference type="Proteomes" id="UP001551189">
    <property type="component" value="Unassembled WGS sequence"/>
</dbReference>
<feature type="transmembrane region" description="Helical" evidence="1">
    <location>
        <begin position="95"/>
        <end position="116"/>
    </location>
</feature>
<comment type="caution">
    <text evidence="2">The sequence shown here is derived from an EMBL/GenBank/DDBJ whole genome shotgun (WGS) entry which is preliminary data.</text>
</comment>
<dbReference type="RefSeq" id="WP_359698490.1">
    <property type="nucleotide sequence ID" value="NZ_JBEYXT010000146.1"/>
</dbReference>
<evidence type="ECO:0000313" key="3">
    <source>
        <dbReference type="Proteomes" id="UP001551189"/>
    </source>
</evidence>
<protein>
    <submittedName>
        <fullName evidence="2">Uncharacterized protein</fullName>
    </submittedName>
</protein>
<keyword evidence="1" id="KW-0812">Transmembrane</keyword>
<dbReference type="EMBL" id="JBEYXT010000146">
    <property type="protein sequence ID" value="MEU6804551.1"/>
    <property type="molecule type" value="Genomic_DNA"/>
</dbReference>
<keyword evidence="1" id="KW-1133">Transmembrane helix</keyword>
<sequence length="128" mass="12953">MADAGGPVFHGPVHNSQIAWGSQEVTQTQHIGPGPAALDDLQAAVRALLDGIGELGLSPADAVTLRADADELLDEAAADEPDPGRLRRLHARVRAVLAALATGAVTGAGAGAAQLAQSMLVDVQRALP</sequence>
<evidence type="ECO:0000256" key="1">
    <source>
        <dbReference type="SAM" id="Phobius"/>
    </source>
</evidence>
<proteinExistence type="predicted"/>
<gene>
    <name evidence="2" type="ORF">ABZ931_26605</name>
</gene>
<reference evidence="2 3" key="1">
    <citation type="submission" date="2024-06" db="EMBL/GenBank/DDBJ databases">
        <title>The Natural Products Discovery Center: Release of the First 8490 Sequenced Strains for Exploring Actinobacteria Biosynthetic Diversity.</title>
        <authorList>
            <person name="Kalkreuter E."/>
            <person name="Kautsar S.A."/>
            <person name="Yang D."/>
            <person name="Bader C.D."/>
            <person name="Teijaro C.N."/>
            <person name="Fluegel L."/>
            <person name="Davis C.M."/>
            <person name="Simpson J.R."/>
            <person name="Lauterbach L."/>
            <person name="Steele A.D."/>
            <person name="Gui C."/>
            <person name="Meng S."/>
            <person name="Li G."/>
            <person name="Viehrig K."/>
            <person name="Ye F."/>
            <person name="Su P."/>
            <person name="Kiefer A.F."/>
            <person name="Nichols A."/>
            <person name="Cepeda A.J."/>
            <person name="Yan W."/>
            <person name="Fan B."/>
            <person name="Jiang Y."/>
            <person name="Adhikari A."/>
            <person name="Zheng C.-J."/>
            <person name="Schuster L."/>
            <person name="Cowan T.M."/>
            <person name="Smanski M.J."/>
            <person name="Chevrette M.G."/>
            <person name="De Carvalho L.P.S."/>
            <person name="Shen B."/>
        </authorList>
    </citation>
    <scope>NUCLEOTIDE SEQUENCE [LARGE SCALE GENOMIC DNA]</scope>
    <source>
        <strain evidence="2 3">NPDC046851</strain>
    </source>
</reference>
<organism evidence="2 3">
    <name type="scientific">Streptomyces neyagawaensis</name>
    <dbReference type="NCBI Taxonomy" id="42238"/>
    <lineage>
        <taxon>Bacteria</taxon>
        <taxon>Bacillati</taxon>
        <taxon>Actinomycetota</taxon>
        <taxon>Actinomycetes</taxon>
        <taxon>Kitasatosporales</taxon>
        <taxon>Streptomycetaceae</taxon>
        <taxon>Streptomyces</taxon>
    </lineage>
</organism>
<keyword evidence="3" id="KW-1185">Reference proteome</keyword>
<accession>A0ABV3B540</accession>
<evidence type="ECO:0000313" key="2">
    <source>
        <dbReference type="EMBL" id="MEU6804551.1"/>
    </source>
</evidence>
<name>A0ABV3B540_9ACTN</name>